<comment type="caution">
    <text evidence="1">The sequence shown here is derived from an EMBL/GenBank/DDBJ whole genome shotgun (WGS) entry which is preliminary data.</text>
</comment>
<name>A0ACC1RLQ8_9APHY</name>
<proteinExistence type="predicted"/>
<gene>
    <name evidence="1" type="ORF">NM688_g8897</name>
</gene>
<organism evidence="1 2">
    <name type="scientific">Phlebia brevispora</name>
    <dbReference type="NCBI Taxonomy" id="194682"/>
    <lineage>
        <taxon>Eukaryota</taxon>
        <taxon>Fungi</taxon>
        <taxon>Dikarya</taxon>
        <taxon>Basidiomycota</taxon>
        <taxon>Agaricomycotina</taxon>
        <taxon>Agaricomycetes</taxon>
        <taxon>Polyporales</taxon>
        <taxon>Meruliaceae</taxon>
        <taxon>Phlebia</taxon>
    </lineage>
</organism>
<evidence type="ECO:0000313" key="1">
    <source>
        <dbReference type="EMBL" id="KAJ3522271.1"/>
    </source>
</evidence>
<dbReference type="EMBL" id="JANHOG010002550">
    <property type="protein sequence ID" value="KAJ3522271.1"/>
    <property type="molecule type" value="Genomic_DNA"/>
</dbReference>
<keyword evidence="2" id="KW-1185">Reference proteome</keyword>
<accession>A0ACC1RLQ8</accession>
<dbReference type="Proteomes" id="UP001148662">
    <property type="component" value="Unassembled WGS sequence"/>
</dbReference>
<protein>
    <submittedName>
        <fullName evidence="1">Uncharacterized protein</fullName>
    </submittedName>
</protein>
<evidence type="ECO:0000313" key="2">
    <source>
        <dbReference type="Proteomes" id="UP001148662"/>
    </source>
</evidence>
<sequence length="325" mass="35556">MGVQGLWEILQPTAESRSLAHLAVVDGFESNSSERRAFRIGIDASLWYQHASGWVRYAKRDIGANPDVRTLFFRLCNLSELPIILLFVFDGRQRPKVKRGSKKGKSGSHNLTQKMKEMLNVFGMEWRMALGEAEAELAHLNRVGVIDAIMTDDADAFLFGARAIIRNPSLSLTGNRNDPAVNMEGKASQHHVKIFTADAIRNHPAVRLTRGGMILIALLSGGDYDHGIQNCGPQIAHGLALCGFGDQLLAAYECGAGHFKAFLPQWRAEVNQELRTNSQGKFETRHAGISIPGTFPDPAVMEAYANPPLLSARPTLMNGATGLPS</sequence>
<reference evidence="1" key="1">
    <citation type="submission" date="2022-07" db="EMBL/GenBank/DDBJ databases">
        <title>Genome Sequence of Phlebia brevispora.</title>
        <authorList>
            <person name="Buettner E."/>
        </authorList>
    </citation>
    <scope>NUCLEOTIDE SEQUENCE</scope>
    <source>
        <strain evidence="1">MPL23</strain>
    </source>
</reference>